<organism evidence="2 3">
    <name type="scientific">Trametes pubescens</name>
    <name type="common">White-rot fungus</name>
    <dbReference type="NCBI Taxonomy" id="154538"/>
    <lineage>
        <taxon>Eukaryota</taxon>
        <taxon>Fungi</taxon>
        <taxon>Dikarya</taxon>
        <taxon>Basidiomycota</taxon>
        <taxon>Agaricomycotina</taxon>
        <taxon>Agaricomycetes</taxon>
        <taxon>Polyporales</taxon>
        <taxon>Polyporaceae</taxon>
        <taxon>Trametes</taxon>
    </lineage>
</organism>
<protein>
    <submittedName>
        <fullName evidence="2">Uncharacterized protein</fullName>
    </submittedName>
</protein>
<gene>
    <name evidence="2" type="ORF">TRAPUB_10144</name>
</gene>
<dbReference type="AlphaFoldDB" id="A0A1M2W0L0"/>
<reference evidence="2 3" key="1">
    <citation type="submission" date="2016-10" db="EMBL/GenBank/DDBJ databases">
        <title>Genome sequence of the basidiomycete white-rot fungus Trametes pubescens.</title>
        <authorList>
            <person name="Makela M.R."/>
            <person name="Granchi Z."/>
            <person name="Peng M."/>
            <person name="De Vries R.P."/>
            <person name="Grigoriev I."/>
            <person name="Riley R."/>
            <person name="Hilden K."/>
        </authorList>
    </citation>
    <scope>NUCLEOTIDE SEQUENCE [LARGE SCALE GENOMIC DNA]</scope>
    <source>
        <strain evidence="2 3">FBCC735</strain>
    </source>
</reference>
<name>A0A1M2W0L0_TRAPU</name>
<evidence type="ECO:0000313" key="3">
    <source>
        <dbReference type="Proteomes" id="UP000184267"/>
    </source>
</evidence>
<comment type="caution">
    <text evidence="2">The sequence shown here is derived from an EMBL/GenBank/DDBJ whole genome shotgun (WGS) entry which is preliminary data.</text>
</comment>
<dbReference type="Proteomes" id="UP000184267">
    <property type="component" value="Unassembled WGS sequence"/>
</dbReference>
<evidence type="ECO:0000313" key="2">
    <source>
        <dbReference type="EMBL" id="OJT13378.1"/>
    </source>
</evidence>
<feature type="region of interest" description="Disordered" evidence="1">
    <location>
        <begin position="1"/>
        <end position="38"/>
    </location>
</feature>
<sequence>MNAGVRTRELGSAGAPEGFHQKMGARETREWGPGTSQTRAREGCVRFCEDCRRPSRDDVHASRGGGMRAAVVAVRETGEPRACEAQWARPDV</sequence>
<keyword evidence="3" id="KW-1185">Reference proteome</keyword>
<accession>A0A1M2W0L0</accession>
<evidence type="ECO:0000256" key="1">
    <source>
        <dbReference type="SAM" id="MobiDB-lite"/>
    </source>
</evidence>
<dbReference type="EMBL" id="MNAD01000413">
    <property type="protein sequence ID" value="OJT13378.1"/>
    <property type="molecule type" value="Genomic_DNA"/>
</dbReference>
<proteinExistence type="predicted"/>